<dbReference type="Pfam" id="PF01738">
    <property type="entry name" value="DLH"/>
    <property type="match status" value="1"/>
</dbReference>
<dbReference type="PANTHER" id="PTHR47668:SF1">
    <property type="entry name" value="DIENELACTONE HYDROLASE DOMAIN-CONTAINING PROTEIN-RELATED"/>
    <property type="match status" value="1"/>
</dbReference>
<evidence type="ECO:0000313" key="3">
    <source>
        <dbReference type="Proteomes" id="UP000309038"/>
    </source>
</evidence>
<accession>A0A4S4KSC7</accession>
<sequence length="279" mass="30711">MSTSTGTVHNSNVACCNIPPVKSDYQPKGIYKSYAGFKKAYVTGPEKPGKLALVAVYDIFGWVSLSDCDRFLVSYIKCRFKPQTQQGADILAEDLKAQVVMPDFFEGDEPWPVDNFPPTTDEDKKKFQAWFGGFANPANHVPRLINVAKTLKEEGAEFVVAYGYCWGGKVSIVAGSQEGTPFDAVSIIHPAMLSADDAEKLNVPLGMFISNDESKEEFEKIVNVISKKPFADKNDSRIFDSFHGFAAARADLDDPDNKAKYVDLYCTLIKFVKKASGAS</sequence>
<dbReference type="AlphaFoldDB" id="A0A4S4KSC7"/>
<dbReference type="SUPFAM" id="SSF53474">
    <property type="entry name" value="alpha/beta-Hydrolases"/>
    <property type="match status" value="1"/>
</dbReference>
<dbReference type="PANTHER" id="PTHR47668">
    <property type="entry name" value="DIENELACTONE HYDROLASE FAMILY PROTEIN (AFU_ORTHOLOGUE AFUA_6G01940)"/>
    <property type="match status" value="1"/>
</dbReference>
<dbReference type="Proteomes" id="UP000309038">
    <property type="component" value="Unassembled WGS sequence"/>
</dbReference>
<dbReference type="InterPro" id="IPR002925">
    <property type="entry name" value="Dienelactn_hydro"/>
</dbReference>
<dbReference type="EMBL" id="SGPJ01000022">
    <property type="protein sequence ID" value="THH01526.1"/>
    <property type="molecule type" value="Genomic_DNA"/>
</dbReference>
<proteinExistence type="predicted"/>
<keyword evidence="3" id="KW-1185">Reference proteome</keyword>
<dbReference type="GO" id="GO:0016787">
    <property type="term" value="F:hydrolase activity"/>
    <property type="evidence" value="ECO:0007669"/>
    <property type="project" value="InterPro"/>
</dbReference>
<dbReference type="Gene3D" id="3.40.50.1820">
    <property type="entry name" value="alpha/beta hydrolase"/>
    <property type="match status" value="1"/>
</dbReference>
<feature type="domain" description="Dienelactone hydrolase" evidence="1">
    <location>
        <begin position="99"/>
        <end position="271"/>
    </location>
</feature>
<name>A0A4S4KSC7_9APHY</name>
<dbReference type="InterPro" id="IPR029058">
    <property type="entry name" value="AB_hydrolase_fold"/>
</dbReference>
<comment type="caution">
    <text evidence="2">The sequence shown here is derived from an EMBL/GenBank/DDBJ whole genome shotgun (WGS) entry which is preliminary data.</text>
</comment>
<evidence type="ECO:0000259" key="1">
    <source>
        <dbReference type="Pfam" id="PF01738"/>
    </source>
</evidence>
<evidence type="ECO:0000313" key="2">
    <source>
        <dbReference type="EMBL" id="THH01526.1"/>
    </source>
</evidence>
<reference evidence="2 3" key="1">
    <citation type="submission" date="2019-02" db="EMBL/GenBank/DDBJ databases">
        <title>Genome sequencing of the rare red list fungi Phlebia centrifuga.</title>
        <authorList>
            <person name="Buettner E."/>
            <person name="Kellner H."/>
        </authorList>
    </citation>
    <scope>NUCLEOTIDE SEQUENCE [LARGE SCALE GENOMIC DNA]</scope>
    <source>
        <strain evidence="2 3">DSM 108282</strain>
    </source>
</reference>
<organism evidence="2 3">
    <name type="scientific">Hermanssonia centrifuga</name>
    <dbReference type="NCBI Taxonomy" id="98765"/>
    <lineage>
        <taxon>Eukaryota</taxon>
        <taxon>Fungi</taxon>
        <taxon>Dikarya</taxon>
        <taxon>Basidiomycota</taxon>
        <taxon>Agaricomycotina</taxon>
        <taxon>Agaricomycetes</taxon>
        <taxon>Polyporales</taxon>
        <taxon>Meruliaceae</taxon>
        <taxon>Hermanssonia</taxon>
    </lineage>
</organism>
<gene>
    <name evidence="2" type="ORF">EW026_g1194</name>
</gene>
<protein>
    <recommendedName>
        <fullName evidence="1">Dienelactone hydrolase domain-containing protein</fullName>
    </recommendedName>
</protein>